<keyword evidence="2" id="KW-1185">Reference proteome</keyword>
<evidence type="ECO:0000313" key="1">
    <source>
        <dbReference type="EMBL" id="GAP61673.1"/>
    </source>
</evidence>
<dbReference type="Proteomes" id="UP000037784">
    <property type="component" value="Unassembled WGS sequence"/>
</dbReference>
<dbReference type="InParanoid" id="A0A0M8K4U1"/>
<dbReference type="EMBL" id="BBZA01000004">
    <property type="protein sequence ID" value="GAP61673.1"/>
    <property type="molecule type" value="Genomic_DNA"/>
</dbReference>
<name>A0A0M8K4U1_9CHLR</name>
<evidence type="ECO:0000313" key="2">
    <source>
        <dbReference type="Proteomes" id="UP000037784"/>
    </source>
</evidence>
<organism evidence="1 2">
    <name type="scientific">Ardenticatena maritima</name>
    <dbReference type="NCBI Taxonomy" id="872965"/>
    <lineage>
        <taxon>Bacteria</taxon>
        <taxon>Bacillati</taxon>
        <taxon>Chloroflexota</taxon>
        <taxon>Ardenticatenia</taxon>
        <taxon>Ardenticatenales</taxon>
        <taxon>Ardenticatenaceae</taxon>
        <taxon>Ardenticatena</taxon>
    </lineage>
</organism>
<reference evidence="2" key="2">
    <citation type="submission" date="2015-08" db="EMBL/GenBank/DDBJ databases">
        <title>Draft Genome Sequence of a Heterotrophic Facultative Anaerobic Bacterium Ardenticatena maritima Strain 110S.</title>
        <authorList>
            <person name="Kawaichi S."/>
            <person name="Yoshida T."/>
            <person name="Sako Y."/>
            <person name="Nakamura R."/>
        </authorList>
    </citation>
    <scope>NUCLEOTIDE SEQUENCE [LARGE SCALE GENOMIC DNA]</scope>
    <source>
        <strain evidence="2">110S</strain>
    </source>
</reference>
<accession>A0A0M8K4U1</accession>
<protein>
    <submittedName>
        <fullName evidence="1">Uncharacterized protein</fullName>
    </submittedName>
</protein>
<comment type="caution">
    <text evidence="1">The sequence shown here is derived from an EMBL/GenBank/DDBJ whole genome shotgun (WGS) entry which is preliminary data.</text>
</comment>
<sequence>MYNHAGKIRVGKERIRFDVILPYQMTQAGRGFTVYENTGAK</sequence>
<dbReference type="AlphaFoldDB" id="A0A0M8K4U1"/>
<gene>
    <name evidence="1" type="ORF">ARMA_0096</name>
</gene>
<reference evidence="1 2" key="1">
    <citation type="journal article" date="2015" name="Genome Announc.">
        <title>Draft Genome Sequence of a Heterotrophic Facultative Anaerobic Thermophilic Bacterium, Ardenticatena maritima Strain 110ST.</title>
        <authorList>
            <person name="Kawaichi S."/>
            <person name="Yoshida T."/>
            <person name="Sako Y."/>
            <person name="Nakamura R."/>
        </authorList>
    </citation>
    <scope>NUCLEOTIDE SEQUENCE [LARGE SCALE GENOMIC DNA]</scope>
    <source>
        <strain evidence="1 2">110S</strain>
    </source>
</reference>
<proteinExistence type="predicted"/>